<dbReference type="EC" id="3.2.1.22" evidence="2"/>
<evidence type="ECO:0000256" key="4">
    <source>
        <dbReference type="ARBA" id="ARBA00023295"/>
    </source>
</evidence>
<dbReference type="InterPro" id="IPR017853">
    <property type="entry name" value="GH"/>
</dbReference>
<name>A0A3D8ME36_9ALTE</name>
<proteinExistence type="predicted"/>
<evidence type="ECO:0000256" key="1">
    <source>
        <dbReference type="ARBA" id="ARBA00001255"/>
    </source>
</evidence>
<dbReference type="FunFam" id="3.20.20.70:FF:000118">
    <property type="entry name" value="Alpha-galactosidase"/>
    <property type="match status" value="1"/>
</dbReference>
<reference evidence="8" key="1">
    <citation type="submission" date="2018-08" db="EMBL/GenBank/DDBJ databases">
        <authorList>
            <person name="Zhang J."/>
            <person name="Du Z.-J."/>
        </authorList>
    </citation>
    <scope>NUCLEOTIDE SEQUENCE [LARGE SCALE GENOMIC DNA]</scope>
    <source>
        <strain evidence="8">KCTC 52655</strain>
    </source>
</reference>
<dbReference type="InterPro" id="IPR000111">
    <property type="entry name" value="Glyco_hydro_27/36_CS"/>
</dbReference>
<dbReference type="CDD" id="cd14791">
    <property type="entry name" value="GH36"/>
    <property type="match status" value="1"/>
</dbReference>
<feature type="domain" description="Glycosyl hydrolase family 36 N-terminal" evidence="6">
    <location>
        <begin position="26"/>
        <end position="249"/>
    </location>
</feature>
<keyword evidence="3" id="KW-0378">Hydrolase</keyword>
<dbReference type="InterPro" id="IPR013780">
    <property type="entry name" value="Glyco_hydro_b"/>
</dbReference>
<feature type="domain" description="Glycosyl hydrolase family 36 C-terminal" evidence="5">
    <location>
        <begin position="618"/>
        <end position="703"/>
    </location>
</feature>
<comment type="caution">
    <text evidence="7">The sequence shown here is derived from an EMBL/GenBank/DDBJ whole genome shotgun (WGS) entry which is preliminary data.</text>
</comment>
<dbReference type="GO" id="GO:0016052">
    <property type="term" value="P:carbohydrate catabolic process"/>
    <property type="evidence" value="ECO:0007669"/>
    <property type="project" value="InterPro"/>
</dbReference>
<dbReference type="Pfam" id="PF16874">
    <property type="entry name" value="Glyco_hydro_36C"/>
    <property type="match status" value="1"/>
</dbReference>
<dbReference type="InterPro" id="IPR031704">
    <property type="entry name" value="Glyco_hydro_36_N"/>
</dbReference>
<sequence length="710" mass="79991">MSSLPPYIRIQNQTTSLVFDCHSRVPTLLYYGRRLADNSTEDMLALLATRQEAKCSPAIEPDLSLVPTHADGFTGNPGVLLAGKGDEWAAGFGLQKVEQTGNTVKFKCEDSQRQLQLVIEVSLNDASPIATFQCEFTNGSANPVDLQWLCAATFPLPDHISMLKTFEGRWSNEFQTRNHELFMGSYVRENRRGKTSHDTFPGLIAYARGAMEHSGECYGFHLATSGNHKLQAEQMADGRSYVQMGELLFPGEAVLSSGQSYRSPKLYIGYSEEGFSGLSRHFHQYIRKNILRHSPSSKPRPIHYNTWEGIYFDHDAETLKSLATKVADLGVERFVLDDGWFKGRRSDKAGLGDWVVDEDVYPQSLQPLIDHVNQLGMEFGIWFEPEMVNPDSDLYRAHPDWALATDGNPQVPFRNQYVLDLSNPEVTDYLFEAIDKILTTYPNIRYIKWDMNRDINHPGNHMNKPAVHQQVQCLYKLIARVRTAHPGVEIESCCSGGGRIDLGILPYTDRFWTSDSNDALDRLKIQQGFSLFFPPEVMGAHVGPRDCHITGRHISIETRAAVALFGHMGMEMDPRELTDHEVGVLKSAFSLYKRYRPLTHSGDLYRLDDDGMNVNFGVVAKDKSEALFAYNSILETPRTTPGRFRFAGLDPNRRYTLSRVWPQQLKEYSPSVLSVVDGKVFSGQLLMQAGLQLPVLFPQTSLVFALTEAQ</sequence>
<accession>A0A3D8ME36</accession>
<dbReference type="Pfam" id="PF16875">
    <property type="entry name" value="Glyco_hydro_36N"/>
    <property type="match status" value="1"/>
</dbReference>
<dbReference type="GO" id="GO:0004557">
    <property type="term" value="F:alpha-galactosidase activity"/>
    <property type="evidence" value="ECO:0007669"/>
    <property type="project" value="UniProtKB-EC"/>
</dbReference>
<organism evidence="7 8">
    <name type="scientific">Alteromonas aestuariivivens</name>
    <dbReference type="NCBI Taxonomy" id="1938339"/>
    <lineage>
        <taxon>Bacteria</taxon>
        <taxon>Pseudomonadati</taxon>
        <taxon>Pseudomonadota</taxon>
        <taxon>Gammaproteobacteria</taxon>
        <taxon>Alteromonadales</taxon>
        <taxon>Alteromonadaceae</taxon>
        <taxon>Alteromonas/Salinimonas group</taxon>
        <taxon>Alteromonas</taxon>
    </lineage>
</organism>
<dbReference type="InterPro" id="IPR038417">
    <property type="entry name" value="Alpga-gal_N_sf"/>
</dbReference>
<protein>
    <recommendedName>
        <fullName evidence="2">alpha-galactosidase</fullName>
        <ecNumber evidence="2">3.2.1.22</ecNumber>
    </recommendedName>
</protein>
<dbReference type="PROSITE" id="PS00512">
    <property type="entry name" value="ALPHA_GALACTOSIDASE"/>
    <property type="match status" value="1"/>
</dbReference>
<keyword evidence="8" id="KW-1185">Reference proteome</keyword>
<dbReference type="PANTHER" id="PTHR43053">
    <property type="entry name" value="GLYCOSIDASE FAMILY 31"/>
    <property type="match status" value="1"/>
</dbReference>
<dbReference type="RefSeq" id="WP_115591304.1">
    <property type="nucleotide sequence ID" value="NZ_QRHA01000001.1"/>
</dbReference>
<dbReference type="PRINTS" id="PR00743">
    <property type="entry name" value="GLHYDRLASE36"/>
</dbReference>
<dbReference type="Gene3D" id="2.60.40.1180">
    <property type="entry name" value="Golgi alpha-mannosidase II"/>
    <property type="match status" value="1"/>
</dbReference>
<dbReference type="OrthoDB" id="9758822at2"/>
<dbReference type="InterPro" id="IPR013785">
    <property type="entry name" value="Aldolase_TIM"/>
</dbReference>
<dbReference type="EMBL" id="QRHA01000001">
    <property type="protein sequence ID" value="RDV29013.1"/>
    <property type="molecule type" value="Genomic_DNA"/>
</dbReference>
<dbReference type="InterPro" id="IPR050985">
    <property type="entry name" value="Alpha-glycosidase_related"/>
</dbReference>
<dbReference type="Gene3D" id="2.70.98.60">
    <property type="entry name" value="alpha-galactosidase from lactobacil brevis"/>
    <property type="match status" value="1"/>
</dbReference>
<dbReference type="SUPFAM" id="SSF51445">
    <property type="entry name" value="(Trans)glycosidases"/>
    <property type="match status" value="1"/>
</dbReference>
<evidence type="ECO:0000256" key="3">
    <source>
        <dbReference type="ARBA" id="ARBA00022801"/>
    </source>
</evidence>
<comment type="catalytic activity">
    <reaction evidence="1">
        <text>Hydrolysis of terminal, non-reducing alpha-D-galactose residues in alpha-D-galactosides, including galactose oligosaccharides, galactomannans and galactolipids.</text>
        <dbReference type="EC" id="3.2.1.22"/>
    </reaction>
</comment>
<evidence type="ECO:0000256" key="2">
    <source>
        <dbReference type="ARBA" id="ARBA00012755"/>
    </source>
</evidence>
<dbReference type="InterPro" id="IPR002252">
    <property type="entry name" value="Glyco_hydro_36"/>
</dbReference>
<keyword evidence="4" id="KW-0326">Glycosidase</keyword>
<dbReference type="InterPro" id="IPR031705">
    <property type="entry name" value="Glyco_hydro_36_C"/>
</dbReference>
<gene>
    <name evidence="7" type="ORF">DXV75_00670</name>
</gene>
<dbReference type="AlphaFoldDB" id="A0A3D8ME36"/>
<dbReference type="Gene3D" id="3.20.20.70">
    <property type="entry name" value="Aldolase class I"/>
    <property type="match status" value="1"/>
</dbReference>
<dbReference type="Proteomes" id="UP000256561">
    <property type="component" value="Unassembled WGS sequence"/>
</dbReference>
<dbReference type="Pfam" id="PF02065">
    <property type="entry name" value="Melibiase"/>
    <property type="match status" value="1"/>
</dbReference>
<evidence type="ECO:0000259" key="6">
    <source>
        <dbReference type="Pfam" id="PF16875"/>
    </source>
</evidence>
<evidence type="ECO:0000313" key="7">
    <source>
        <dbReference type="EMBL" id="RDV29013.1"/>
    </source>
</evidence>
<evidence type="ECO:0000313" key="8">
    <source>
        <dbReference type="Proteomes" id="UP000256561"/>
    </source>
</evidence>
<evidence type="ECO:0000259" key="5">
    <source>
        <dbReference type="Pfam" id="PF16874"/>
    </source>
</evidence>
<dbReference type="PANTHER" id="PTHR43053:SF3">
    <property type="entry name" value="ALPHA-GALACTOSIDASE C-RELATED"/>
    <property type="match status" value="1"/>
</dbReference>